<reference evidence="2 3" key="1">
    <citation type="submission" date="2020-07" db="EMBL/GenBank/DDBJ databases">
        <authorList>
            <person name="Zhuang K."/>
            <person name="Ran Y."/>
        </authorList>
    </citation>
    <scope>NUCLEOTIDE SEQUENCE [LARGE SCALE GENOMIC DNA]</scope>
    <source>
        <strain evidence="2 3">WCH-YHL-001</strain>
    </source>
</reference>
<dbReference type="EMBL" id="CP059399">
    <property type="protein sequence ID" value="QLY27660.1"/>
    <property type="molecule type" value="Genomic_DNA"/>
</dbReference>
<feature type="chain" id="PRO_5028005826" description="Acid stress chaperone HdeA" evidence="1">
    <location>
        <begin position="33"/>
        <end position="111"/>
    </location>
</feature>
<organism evidence="2 3">
    <name type="scientific">Nocardia huaxiensis</name>
    <dbReference type="NCBI Taxonomy" id="2755382"/>
    <lineage>
        <taxon>Bacteria</taxon>
        <taxon>Bacillati</taxon>
        <taxon>Actinomycetota</taxon>
        <taxon>Actinomycetes</taxon>
        <taxon>Mycobacteriales</taxon>
        <taxon>Nocardiaceae</taxon>
        <taxon>Nocardia</taxon>
    </lineage>
</organism>
<evidence type="ECO:0008006" key="4">
    <source>
        <dbReference type="Google" id="ProtNLM"/>
    </source>
</evidence>
<dbReference type="Proteomes" id="UP000515512">
    <property type="component" value="Chromosome"/>
</dbReference>
<proteinExistence type="predicted"/>
<dbReference type="AlphaFoldDB" id="A0A7D6ZDR9"/>
<gene>
    <name evidence="2" type="ORF">H0264_19505</name>
</gene>
<accession>A0A7D6ZDR9</accession>
<evidence type="ECO:0000256" key="1">
    <source>
        <dbReference type="SAM" id="SignalP"/>
    </source>
</evidence>
<evidence type="ECO:0000313" key="3">
    <source>
        <dbReference type="Proteomes" id="UP000515512"/>
    </source>
</evidence>
<protein>
    <recommendedName>
        <fullName evidence="4">Acid stress chaperone HdeA</fullName>
    </recommendedName>
</protein>
<keyword evidence="1" id="KW-0732">Signal</keyword>
<dbReference type="PROSITE" id="PS51257">
    <property type="entry name" value="PROKAR_LIPOPROTEIN"/>
    <property type="match status" value="1"/>
</dbReference>
<feature type="signal peptide" evidence="1">
    <location>
        <begin position="1"/>
        <end position="32"/>
    </location>
</feature>
<name>A0A7D6ZDR9_9NOCA</name>
<dbReference type="KEGG" id="nhu:H0264_19505"/>
<dbReference type="RefSeq" id="WP_181578868.1">
    <property type="nucleotide sequence ID" value="NZ_CP059399.1"/>
</dbReference>
<evidence type="ECO:0000313" key="2">
    <source>
        <dbReference type="EMBL" id="QLY27660.1"/>
    </source>
</evidence>
<sequence length="111" mass="11824">MRRVQCLAAARSFAAAAAFALALGVLSGCDKAEEIVNKGGDTPCSEFRQQDSEKQKITVRKFLEQEQNTTTEPGADTVDAAILTIGLMCEAQANPETPIKEADLTGILVPK</sequence>
<keyword evidence="3" id="KW-1185">Reference proteome</keyword>